<evidence type="ECO:0000313" key="6">
    <source>
        <dbReference type="Proteomes" id="UP000254329"/>
    </source>
</evidence>
<protein>
    <submittedName>
        <fullName evidence="4">Opacity protein</fullName>
    </submittedName>
</protein>
<evidence type="ECO:0000256" key="1">
    <source>
        <dbReference type="ARBA" id="ARBA00009830"/>
    </source>
</evidence>
<dbReference type="AlphaFoldDB" id="A0A1V4B0C8"/>
<accession>A0A1V4B0C8</accession>
<feature type="domain" description="Porin opacity type" evidence="3">
    <location>
        <begin position="55"/>
        <end position="196"/>
    </location>
</feature>
<dbReference type="GO" id="GO:0015288">
    <property type="term" value="F:porin activity"/>
    <property type="evidence" value="ECO:0007669"/>
    <property type="project" value="InterPro"/>
</dbReference>
<organism evidence="4 6">
    <name type="scientific">Canicola haemoglobinophilus</name>
    <dbReference type="NCBI Taxonomy" id="733"/>
    <lineage>
        <taxon>Bacteria</taxon>
        <taxon>Pseudomonadati</taxon>
        <taxon>Pseudomonadota</taxon>
        <taxon>Gammaproteobacteria</taxon>
        <taxon>Pasteurellales</taxon>
        <taxon>Pasteurellaceae</taxon>
        <taxon>Canicola</taxon>
    </lineage>
</organism>
<evidence type="ECO:0000256" key="2">
    <source>
        <dbReference type="SAM" id="SignalP"/>
    </source>
</evidence>
<dbReference type="EMBL" id="UGHF01000001">
    <property type="protein sequence ID" value="STO61107.1"/>
    <property type="molecule type" value="Genomic_DNA"/>
</dbReference>
<sequence>MKKSLLVAALAALTLSSVANANWYVQGDLGYSKLKTHFQEGDSISKSQLAPSISVGYKFNNFRLGIDYSHYGKINHNNTQSDIVEKFNLKINSFGISTFYDFDLNSDFAAFVGARLSMNKIKWNYNMVDSSDPSSIDTESVSDTRTKLGYGVVTGVSYKLSNNLFAQAAVEYQQLVKIEGDKINQYGAKIGLRYEF</sequence>
<reference evidence="4 6" key="1">
    <citation type="submission" date="2018-06" db="EMBL/GenBank/DDBJ databases">
        <authorList>
            <consortium name="Pathogen Informatics"/>
            <person name="Doyle S."/>
        </authorList>
    </citation>
    <scope>NUCLEOTIDE SEQUENCE [LARGE SCALE GENOMIC DNA]</scope>
    <source>
        <strain evidence="4 6">NCTC1659</strain>
    </source>
</reference>
<name>A0A1V4B0C8_9PAST</name>
<dbReference type="InterPro" id="IPR011250">
    <property type="entry name" value="OMP/PagP_B-barrel"/>
</dbReference>
<dbReference type="STRING" id="733.B0186_07430"/>
<feature type="signal peptide" evidence="2">
    <location>
        <begin position="1"/>
        <end position="21"/>
    </location>
</feature>
<keyword evidence="2" id="KW-0732">Signal</keyword>
<dbReference type="EMBL" id="UGHF01000001">
    <property type="protein sequence ID" value="STO58792.1"/>
    <property type="molecule type" value="Genomic_DNA"/>
</dbReference>
<dbReference type="Pfam" id="PF02462">
    <property type="entry name" value="Opacity"/>
    <property type="match status" value="1"/>
</dbReference>
<feature type="chain" id="PRO_5044566746" evidence="2">
    <location>
        <begin position="22"/>
        <end position="196"/>
    </location>
</feature>
<dbReference type="RefSeq" id="WP_078218741.1">
    <property type="nucleotide sequence ID" value="NZ_MUXZ01000020.1"/>
</dbReference>
<evidence type="ECO:0000313" key="5">
    <source>
        <dbReference type="EMBL" id="STO61107.1"/>
    </source>
</evidence>
<evidence type="ECO:0000259" key="3">
    <source>
        <dbReference type="Pfam" id="PF02462"/>
    </source>
</evidence>
<dbReference type="Gene3D" id="2.40.160.20">
    <property type="match status" value="1"/>
</dbReference>
<dbReference type="SUPFAM" id="SSF56925">
    <property type="entry name" value="OMPA-like"/>
    <property type="match status" value="1"/>
</dbReference>
<gene>
    <name evidence="4" type="ORF">NCTC1659_00004</name>
    <name evidence="5" type="ORF">NCTC1659_02417</name>
</gene>
<dbReference type="Proteomes" id="UP000254329">
    <property type="component" value="Unassembled WGS sequence"/>
</dbReference>
<evidence type="ECO:0000313" key="4">
    <source>
        <dbReference type="EMBL" id="STO58792.1"/>
    </source>
</evidence>
<dbReference type="InterPro" id="IPR003394">
    <property type="entry name" value="Porin_opacity"/>
</dbReference>
<keyword evidence="6" id="KW-1185">Reference proteome</keyword>
<comment type="similarity">
    <text evidence="1">Belongs to the opacity porin family.</text>
</comment>
<proteinExistence type="inferred from homology"/>
<dbReference type="GO" id="GO:0009279">
    <property type="term" value="C:cell outer membrane"/>
    <property type="evidence" value="ECO:0007669"/>
    <property type="project" value="UniProtKB-ARBA"/>
</dbReference>